<sequence>MLRKNNRSVKWEDVIVTPQAGKANSSVVCRYCSAEWFNISVQRLNSHMLACKKLPDYLYERRGRDDGGWSPLKKKA</sequence>
<reference evidence="1" key="1">
    <citation type="journal article" date="2020" name="Stud. Mycol.">
        <title>101 Dothideomycetes genomes: a test case for predicting lifestyles and emergence of pathogens.</title>
        <authorList>
            <person name="Haridas S."/>
            <person name="Albert R."/>
            <person name="Binder M."/>
            <person name="Bloem J."/>
            <person name="Labutti K."/>
            <person name="Salamov A."/>
            <person name="Andreopoulos B."/>
            <person name="Baker S."/>
            <person name="Barry K."/>
            <person name="Bills G."/>
            <person name="Bluhm B."/>
            <person name="Cannon C."/>
            <person name="Castanera R."/>
            <person name="Culley D."/>
            <person name="Daum C."/>
            <person name="Ezra D."/>
            <person name="Gonzalez J."/>
            <person name="Henrissat B."/>
            <person name="Kuo A."/>
            <person name="Liang C."/>
            <person name="Lipzen A."/>
            <person name="Lutzoni F."/>
            <person name="Magnuson J."/>
            <person name="Mondo S."/>
            <person name="Nolan M."/>
            <person name="Ohm R."/>
            <person name="Pangilinan J."/>
            <person name="Park H.-J."/>
            <person name="Ramirez L."/>
            <person name="Alfaro M."/>
            <person name="Sun H."/>
            <person name="Tritt A."/>
            <person name="Yoshinaga Y."/>
            <person name="Zwiers L.-H."/>
            <person name="Turgeon B."/>
            <person name="Goodwin S."/>
            <person name="Spatafora J."/>
            <person name="Crous P."/>
            <person name="Grigoriev I."/>
        </authorList>
    </citation>
    <scope>NUCLEOTIDE SEQUENCE</scope>
    <source>
        <strain evidence="1">CBS 207.26</strain>
    </source>
</reference>
<organism evidence="1 2">
    <name type="scientific">Zopfia rhizophila CBS 207.26</name>
    <dbReference type="NCBI Taxonomy" id="1314779"/>
    <lineage>
        <taxon>Eukaryota</taxon>
        <taxon>Fungi</taxon>
        <taxon>Dikarya</taxon>
        <taxon>Ascomycota</taxon>
        <taxon>Pezizomycotina</taxon>
        <taxon>Dothideomycetes</taxon>
        <taxon>Dothideomycetes incertae sedis</taxon>
        <taxon>Zopfiaceae</taxon>
        <taxon>Zopfia</taxon>
    </lineage>
</organism>
<proteinExistence type="predicted"/>
<protein>
    <recommendedName>
        <fullName evidence="3">BED-type domain-containing protein</fullName>
    </recommendedName>
</protein>
<evidence type="ECO:0000313" key="2">
    <source>
        <dbReference type="Proteomes" id="UP000800200"/>
    </source>
</evidence>
<accession>A0A6A6DQW7</accession>
<gene>
    <name evidence="1" type="ORF">K469DRAFT_589953</name>
</gene>
<keyword evidence="2" id="KW-1185">Reference proteome</keyword>
<name>A0A6A6DQW7_9PEZI</name>
<dbReference type="Proteomes" id="UP000800200">
    <property type="component" value="Unassembled WGS sequence"/>
</dbReference>
<dbReference type="AlphaFoldDB" id="A0A6A6DQW7"/>
<evidence type="ECO:0008006" key="3">
    <source>
        <dbReference type="Google" id="ProtNLM"/>
    </source>
</evidence>
<evidence type="ECO:0000313" key="1">
    <source>
        <dbReference type="EMBL" id="KAF2181385.1"/>
    </source>
</evidence>
<dbReference type="EMBL" id="ML994653">
    <property type="protein sequence ID" value="KAF2181385.1"/>
    <property type="molecule type" value="Genomic_DNA"/>
</dbReference>